<evidence type="ECO:0000313" key="4">
    <source>
        <dbReference type="EMBL" id="ADG96943.1"/>
    </source>
</evidence>
<evidence type="ECO:0000256" key="3">
    <source>
        <dbReference type="SAM" id="SignalP"/>
    </source>
</evidence>
<dbReference type="AlphaFoldDB" id="D6ZBW6"/>
<organism evidence="4 5">
    <name type="scientific">Segniliparus rotundus (strain ATCC BAA-972 / CDC 1076 / CIP 108378 / DSM 44985 / JCM 13578)</name>
    <dbReference type="NCBI Taxonomy" id="640132"/>
    <lineage>
        <taxon>Bacteria</taxon>
        <taxon>Bacillati</taxon>
        <taxon>Actinomycetota</taxon>
        <taxon>Actinomycetes</taxon>
        <taxon>Mycobacteriales</taxon>
        <taxon>Segniliparaceae</taxon>
        <taxon>Segniliparus</taxon>
    </lineage>
</organism>
<keyword evidence="2 4" id="KW-0812">Transmembrane</keyword>
<dbReference type="Proteomes" id="UP000002247">
    <property type="component" value="Chromosome"/>
</dbReference>
<keyword evidence="5" id="KW-1185">Reference proteome</keyword>
<feature type="transmembrane region" description="Helical" evidence="2">
    <location>
        <begin position="77"/>
        <end position="98"/>
    </location>
</feature>
<feature type="transmembrane region" description="Helical" evidence="2">
    <location>
        <begin position="130"/>
        <end position="149"/>
    </location>
</feature>
<feature type="transmembrane region" description="Helical" evidence="2">
    <location>
        <begin position="52"/>
        <end position="70"/>
    </location>
</feature>
<keyword evidence="2" id="KW-0472">Membrane</keyword>
<dbReference type="Pfam" id="PF09534">
    <property type="entry name" value="Trp_oprn_chp"/>
    <property type="match status" value="1"/>
</dbReference>
<gene>
    <name evidence="4" type="ordered locus">Srot_0456</name>
</gene>
<evidence type="ECO:0000313" key="5">
    <source>
        <dbReference type="Proteomes" id="UP000002247"/>
    </source>
</evidence>
<dbReference type="EMBL" id="CP001958">
    <property type="protein sequence ID" value="ADG96943.1"/>
    <property type="molecule type" value="Genomic_DNA"/>
</dbReference>
<feature type="chain" id="PRO_5038791199" evidence="3">
    <location>
        <begin position="20"/>
        <end position="187"/>
    </location>
</feature>
<dbReference type="STRING" id="640132.Srot_0456"/>
<feature type="signal peptide" evidence="3">
    <location>
        <begin position="1"/>
        <end position="19"/>
    </location>
</feature>
<dbReference type="OrthoDB" id="4372702at2"/>
<reference evidence="4 5" key="1">
    <citation type="journal article" date="2010" name="Stand. Genomic Sci.">
        <title>Complete genome sequence of Segniliparus rotundus type strain (CDC 1076).</title>
        <authorList>
            <person name="Sikorski J."/>
            <person name="Lapidus A."/>
            <person name="Copeland A."/>
            <person name="Misra M."/>
            <person name="Glavina Del Rio T."/>
            <person name="Nolan M."/>
            <person name="Lucas S."/>
            <person name="Chen F."/>
            <person name="Tice H."/>
            <person name="Cheng J.F."/>
            <person name="Jando M."/>
            <person name="Schneider S."/>
            <person name="Bruce D."/>
            <person name="Goodwin L."/>
            <person name="Pitluck S."/>
            <person name="Liolios K."/>
            <person name="Mikhailova N."/>
            <person name="Pati A."/>
            <person name="Ivanova N."/>
            <person name="Mavromatis K."/>
            <person name="Chen A."/>
            <person name="Palaniappan K."/>
            <person name="Chertkov O."/>
            <person name="Land M."/>
            <person name="Hauser L."/>
            <person name="Chang Y.J."/>
            <person name="Jeffries C.D."/>
            <person name="Brettin T."/>
            <person name="Detter J.C."/>
            <person name="Han C."/>
            <person name="Rohde M."/>
            <person name="Goker M."/>
            <person name="Bristow J."/>
            <person name="Eisen J.A."/>
            <person name="Markowitz V."/>
            <person name="Hugenholtz P."/>
            <person name="Kyrpides N.C."/>
            <person name="Klenk H.P."/>
        </authorList>
    </citation>
    <scope>NUCLEOTIDE SEQUENCE [LARGE SCALE GENOMIC DNA]</scope>
    <source>
        <strain evidence="5">ATCC BAA-972 / CDC 1076 / CIP 108378 / DSM 44985 / JCM 13578</strain>
    </source>
</reference>
<proteinExistence type="predicted"/>
<feature type="region of interest" description="Disordered" evidence="1">
    <location>
        <begin position="159"/>
        <end position="187"/>
    </location>
</feature>
<name>D6ZBW6_SEGRD</name>
<dbReference type="KEGG" id="srt:Srot_0456"/>
<evidence type="ECO:0000256" key="2">
    <source>
        <dbReference type="SAM" id="Phobius"/>
    </source>
</evidence>
<evidence type="ECO:0000256" key="1">
    <source>
        <dbReference type="SAM" id="MobiDB-lite"/>
    </source>
</evidence>
<keyword evidence="2" id="KW-1133">Transmembrane helix</keyword>
<accession>D6ZBW6</accession>
<dbReference type="HOGENOM" id="CLU_084749_0_0_11"/>
<dbReference type="RefSeq" id="WP_013137399.1">
    <property type="nucleotide sequence ID" value="NC_014168.1"/>
</dbReference>
<protein>
    <submittedName>
        <fullName evidence="4">Trp biosynthesis associated, transmembrane protein, Oprn/Chp</fullName>
    </submittedName>
</protein>
<dbReference type="InterPro" id="IPR019051">
    <property type="entry name" value="Trp_biosyn_TM_oprn/chp"/>
</dbReference>
<sequence length="187" mass="19082">MKRPLAWASLLLVCAGAGAYGSSRATWAVASAHDGLGAPRDVRVLGSDFAPLTIALALLLIAAVPAVFAVKGWTLRAVALAVGLAGAGLVWAGAHWLADKPDSAQAARLAALPERYQVDHLVVSRTSGGLPLAAGAMALGACVFILRAARAAQGLGSRFDSPAAKKDRPEVERSAWAALDAGEDPTL</sequence>
<feature type="compositionally biased region" description="Basic and acidic residues" evidence="1">
    <location>
        <begin position="163"/>
        <end position="173"/>
    </location>
</feature>
<keyword evidence="3" id="KW-0732">Signal</keyword>